<evidence type="ECO:0000256" key="2">
    <source>
        <dbReference type="SAM" id="MobiDB-lite"/>
    </source>
</evidence>
<proteinExistence type="predicted"/>
<keyword evidence="4" id="KW-1185">Reference proteome</keyword>
<dbReference type="EMBL" id="CAJZBQ010000013">
    <property type="protein sequence ID" value="CAG9315471.1"/>
    <property type="molecule type" value="Genomic_DNA"/>
</dbReference>
<sequence>MEESNQPNSSQYDSKKLLYKYQFAFLLMQRSFSSMGKIISTWETRQLFKSISVWKIHCLDSPKLEKAQIQAILSTIQSKLDNLNSVLSSRVKQNMHANLLRILKCAKLKHVLDKAKQEQETIQAGHQQELDAMTQELSNLQEKQKELESLVKDFKTKENQYKDQINDLKAGRVQNAAAIERSRKLAQEKEEELMERIEDLREENAQLSEKLAAVENNVTTFIQEMGTLLEASEESNKKRASVSSSQKPKKTGKTGKRSRGPTITLDLGKW</sequence>
<gene>
    <name evidence="3" type="ORF">BSTOLATCC_MIC13239</name>
</gene>
<feature type="compositionally biased region" description="Basic residues" evidence="2">
    <location>
        <begin position="247"/>
        <end position="259"/>
    </location>
</feature>
<accession>A0AAU9INY1</accession>
<evidence type="ECO:0000256" key="1">
    <source>
        <dbReference type="SAM" id="Coils"/>
    </source>
</evidence>
<keyword evidence="1" id="KW-0175">Coiled coil</keyword>
<dbReference type="Proteomes" id="UP001162131">
    <property type="component" value="Unassembled WGS sequence"/>
</dbReference>
<dbReference type="Gene3D" id="1.20.5.170">
    <property type="match status" value="1"/>
</dbReference>
<protein>
    <submittedName>
        <fullName evidence="3">Uncharacterized protein</fullName>
    </submittedName>
</protein>
<name>A0AAU9INY1_9CILI</name>
<organism evidence="3 4">
    <name type="scientific">Blepharisma stoltei</name>
    <dbReference type="NCBI Taxonomy" id="1481888"/>
    <lineage>
        <taxon>Eukaryota</taxon>
        <taxon>Sar</taxon>
        <taxon>Alveolata</taxon>
        <taxon>Ciliophora</taxon>
        <taxon>Postciliodesmatophora</taxon>
        <taxon>Heterotrichea</taxon>
        <taxon>Heterotrichida</taxon>
        <taxon>Blepharismidae</taxon>
        <taxon>Blepharisma</taxon>
    </lineage>
</organism>
<evidence type="ECO:0000313" key="3">
    <source>
        <dbReference type="EMBL" id="CAG9315471.1"/>
    </source>
</evidence>
<comment type="caution">
    <text evidence="3">The sequence shown here is derived from an EMBL/GenBank/DDBJ whole genome shotgun (WGS) entry which is preliminary data.</text>
</comment>
<feature type="region of interest" description="Disordered" evidence="2">
    <location>
        <begin position="229"/>
        <end position="270"/>
    </location>
</feature>
<feature type="coiled-coil region" evidence="1">
    <location>
        <begin position="123"/>
        <end position="224"/>
    </location>
</feature>
<reference evidence="3" key="1">
    <citation type="submission" date="2021-09" db="EMBL/GenBank/DDBJ databases">
        <authorList>
            <consortium name="AG Swart"/>
            <person name="Singh M."/>
            <person name="Singh A."/>
            <person name="Seah K."/>
            <person name="Emmerich C."/>
        </authorList>
    </citation>
    <scope>NUCLEOTIDE SEQUENCE</scope>
    <source>
        <strain evidence="3">ATCC30299</strain>
    </source>
</reference>
<dbReference type="AlphaFoldDB" id="A0AAU9INY1"/>
<evidence type="ECO:0000313" key="4">
    <source>
        <dbReference type="Proteomes" id="UP001162131"/>
    </source>
</evidence>